<reference evidence="2" key="2">
    <citation type="submission" date="2018-06" db="EMBL/GenBank/DDBJ databases">
        <title>Complete genome sequence of Actinobacillus pleuropneumoniae serotype 1 strain S4074 obtained by Oxford Nanopore and Illumina sequencing technologies.</title>
        <authorList>
            <person name="Dona V."/>
            <person name="Perreten V."/>
        </authorList>
    </citation>
    <scope>NUCLEOTIDE SEQUENCE [LARGE SCALE GENOMIC DNA]</scope>
    <source>
        <strain evidence="2">S4074</strain>
    </source>
</reference>
<dbReference type="InterPro" id="IPR058979">
    <property type="entry name" value="LysC-like"/>
</dbReference>
<evidence type="ECO:0000313" key="1">
    <source>
        <dbReference type="EMBL" id="AXA21003.1"/>
    </source>
</evidence>
<dbReference type="Pfam" id="PF23793">
    <property type="entry name" value="LysC"/>
    <property type="match status" value="1"/>
</dbReference>
<proteinExistence type="predicted"/>
<dbReference type="EMBL" id="CP030753">
    <property type="protein sequence ID" value="AXA21003.1"/>
    <property type="molecule type" value="Genomic_DNA"/>
</dbReference>
<name>A0ABM6X2F4_ACTPL</name>
<keyword evidence="2" id="KW-1185">Reference proteome</keyword>
<protein>
    <submittedName>
        <fullName evidence="1">Uncharacterized protein</fullName>
    </submittedName>
</protein>
<evidence type="ECO:0000313" key="2">
    <source>
        <dbReference type="Proteomes" id="UP000251823"/>
    </source>
</evidence>
<dbReference type="GeneID" id="99613868"/>
<dbReference type="RefSeq" id="WP_080550256.1">
    <property type="nucleotide sequence ID" value="NZ_CBDBSU010000003.1"/>
</dbReference>
<reference evidence="1 2" key="1">
    <citation type="journal article" date="2018" name="Int J Genomics">
        <title>Comparative Genomics of the First and Complete Genome of "Actinobacillus porcitonsillarum" Supports the Novel Species Hypothesis.</title>
        <authorList>
            <person name="Dona V."/>
            <person name="Perreten V."/>
        </authorList>
    </citation>
    <scope>NUCLEOTIDE SEQUENCE [LARGE SCALE GENOMIC DNA]</scope>
    <source>
        <strain evidence="1 2">S4074</strain>
    </source>
</reference>
<dbReference type="Proteomes" id="UP000251823">
    <property type="component" value="Chromosome"/>
</dbReference>
<sequence length="77" mass="8608">MVLPIALSGCTNRTETSTEYLYPPQTYLVTCERTEFRGVTYGDVIEHLIKVTGERDLCASQIEGIKEWVAKVKGGLK</sequence>
<accession>A0ABM6X2F4</accession>
<organism evidence="1 2">
    <name type="scientific">Actinobacillus pleuropneumoniae</name>
    <name type="common">Haemophilus pleuropneumoniae</name>
    <dbReference type="NCBI Taxonomy" id="715"/>
    <lineage>
        <taxon>Bacteria</taxon>
        <taxon>Pseudomonadati</taxon>
        <taxon>Pseudomonadota</taxon>
        <taxon>Gammaproteobacteria</taxon>
        <taxon>Pasteurellales</taxon>
        <taxon>Pasteurellaceae</taxon>
        <taxon>Actinobacillus</taxon>
    </lineage>
</organism>
<gene>
    <name evidence="1" type="ORF">DRF63_02780</name>
</gene>